<dbReference type="Gene3D" id="3.40.250.10">
    <property type="entry name" value="Rhodanese-like domain"/>
    <property type="match status" value="2"/>
</dbReference>
<dbReference type="PROSITE" id="PS00380">
    <property type="entry name" value="RHODANESE_1"/>
    <property type="match status" value="1"/>
</dbReference>
<dbReference type="Proteomes" id="UP000199387">
    <property type="component" value="Unassembled WGS sequence"/>
</dbReference>
<keyword evidence="1 4" id="KW-0808">Transferase</keyword>
<dbReference type="PROSITE" id="PS50206">
    <property type="entry name" value="RHODANESE_3"/>
    <property type="match status" value="2"/>
</dbReference>
<dbReference type="AlphaFoldDB" id="A0A1G6KDU5"/>
<feature type="domain" description="Rhodanese" evidence="3">
    <location>
        <begin position="162"/>
        <end position="272"/>
    </location>
</feature>
<dbReference type="STRING" id="1236220.SAMN04488112_105191"/>
<evidence type="ECO:0000313" key="4">
    <source>
        <dbReference type="EMBL" id="SDC29001.1"/>
    </source>
</evidence>
<keyword evidence="2" id="KW-0677">Repeat</keyword>
<dbReference type="InterPro" id="IPR045078">
    <property type="entry name" value="TST/MPST-like"/>
</dbReference>
<accession>A0A1G6KDU5</accession>
<sequence>METRPLVTPDWLFEHREDPELVVVDCRFELADPEAGERAYRQSHLPGARYLDLEKDLSGPVGKHGGRHPLPDREAFAETLGRRGIDESKLVIAYDAQGGAMAARLWWMLHYLGHPEVAVLDGGYQGWVEKGYPVTADMPQPLPVRFRPRIESEMLVGVDEVKKHVGLLIDSRDPDRFAGRVEPIDAKAGHIPGAVNRFWKENLKEDGSWKSVEELKKEWAFAFEDEAPIVYCGSGVTACANLLALHAAGHRGARLYAGSWSDWITYRENPVQTESSKR</sequence>
<reference evidence="4 5" key="1">
    <citation type="submission" date="2016-10" db="EMBL/GenBank/DDBJ databases">
        <authorList>
            <person name="de Groot N.N."/>
        </authorList>
    </citation>
    <scope>NUCLEOTIDE SEQUENCE [LARGE SCALE GENOMIC DNA]</scope>
    <source>
        <strain evidence="4 5">DSM 45514</strain>
    </source>
</reference>
<evidence type="ECO:0000313" key="5">
    <source>
        <dbReference type="Proteomes" id="UP000199387"/>
    </source>
</evidence>
<organism evidence="4 5">
    <name type="scientific">Melghirimyces thermohalophilus</name>
    <dbReference type="NCBI Taxonomy" id="1236220"/>
    <lineage>
        <taxon>Bacteria</taxon>
        <taxon>Bacillati</taxon>
        <taxon>Bacillota</taxon>
        <taxon>Bacilli</taxon>
        <taxon>Bacillales</taxon>
        <taxon>Thermoactinomycetaceae</taxon>
        <taxon>Melghirimyces</taxon>
    </lineage>
</organism>
<dbReference type="FunFam" id="3.40.250.10:FF:000035">
    <property type="entry name" value="Thiosulfate sulfurtransferase"/>
    <property type="match status" value="1"/>
</dbReference>
<dbReference type="RefSeq" id="WP_091567401.1">
    <property type="nucleotide sequence ID" value="NZ_FMZA01000005.1"/>
</dbReference>
<keyword evidence="4" id="KW-0670">Pyruvate</keyword>
<keyword evidence="5" id="KW-1185">Reference proteome</keyword>
<feature type="domain" description="Rhodanese" evidence="3">
    <location>
        <begin position="17"/>
        <end position="136"/>
    </location>
</feature>
<dbReference type="CDD" id="cd01448">
    <property type="entry name" value="TST_Repeat_1"/>
    <property type="match status" value="1"/>
</dbReference>
<dbReference type="Pfam" id="PF00581">
    <property type="entry name" value="Rhodanese"/>
    <property type="match status" value="2"/>
</dbReference>
<name>A0A1G6KDU5_9BACL</name>
<evidence type="ECO:0000256" key="2">
    <source>
        <dbReference type="ARBA" id="ARBA00022737"/>
    </source>
</evidence>
<proteinExistence type="predicted"/>
<protein>
    <submittedName>
        <fullName evidence="4">Thiosulfate/3-mercaptopyruvate sulfurtransferase</fullName>
    </submittedName>
</protein>
<evidence type="ECO:0000259" key="3">
    <source>
        <dbReference type="PROSITE" id="PS50206"/>
    </source>
</evidence>
<evidence type="ECO:0000256" key="1">
    <source>
        <dbReference type="ARBA" id="ARBA00022679"/>
    </source>
</evidence>
<dbReference type="PANTHER" id="PTHR11364">
    <property type="entry name" value="THIOSULFATE SULFERTANSFERASE"/>
    <property type="match status" value="1"/>
</dbReference>
<dbReference type="PANTHER" id="PTHR11364:SF27">
    <property type="entry name" value="SULFURTRANSFERASE"/>
    <property type="match status" value="1"/>
</dbReference>
<dbReference type="SMART" id="SM00450">
    <property type="entry name" value="RHOD"/>
    <property type="match status" value="2"/>
</dbReference>
<dbReference type="InterPro" id="IPR001763">
    <property type="entry name" value="Rhodanese-like_dom"/>
</dbReference>
<dbReference type="InterPro" id="IPR036873">
    <property type="entry name" value="Rhodanese-like_dom_sf"/>
</dbReference>
<dbReference type="OrthoDB" id="9770030at2"/>
<dbReference type="EMBL" id="FMZA01000005">
    <property type="protein sequence ID" value="SDC29001.1"/>
    <property type="molecule type" value="Genomic_DNA"/>
</dbReference>
<dbReference type="SUPFAM" id="SSF52821">
    <property type="entry name" value="Rhodanese/Cell cycle control phosphatase"/>
    <property type="match status" value="2"/>
</dbReference>
<dbReference type="GO" id="GO:0004792">
    <property type="term" value="F:thiosulfate-cyanide sulfurtransferase activity"/>
    <property type="evidence" value="ECO:0007669"/>
    <property type="project" value="InterPro"/>
</dbReference>
<dbReference type="InterPro" id="IPR001307">
    <property type="entry name" value="Thiosulphate_STrfase_CS"/>
</dbReference>
<dbReference type="CDD" id="cd01449">
    <property type="entry name" value="TST_Repeat_2"/>
    <property type="match status" value="1"/>
</dbReference>
<gene>
    <name evidence="4" type="ORF">SAMN04488112_105191</name>
</gene>